<reference evidence="1 2" key="1">
    <citation type="journal article" date="2018" name="Front. Plant Sci.">
        <title>Red Clover (Trifolium pratense) and Zigzag Clover (T. medium) - A Picture of Genomic Similarities and Differences.</title>
        <authorList>
            <person name="Dluhosova J."/>
            <person name="Istvanek J."/>
            <person name="Nedelnik J."/>
            <person name="Repkova J."/>
        </authorList>
    </citation>
    <scope>NUCLEOTIDE SEQUENCE [LARGE SCALE GENOMIC DNA]</scope>
    <source>
        <strain evidence="2">cv. 10/8</strain>
        <tissue evidence="1">Leaf</tissue>
    </source>
</reference>
<proteinExistence type="predicted"/>
<accession>A0A392W4S6</accession>
<evidence type="ECO:0000313" key="1">
    <source>
        <dbReference type="EMBL" id="MCI93915.1"/>
    </source>
</evidence>
<dbReference type="SUPFAM" id="SSF101447">
    <property type="entry name" value="Formin homology 2 domain (FH2 domain)"/>
    <property type="match status" value="1"/>
</dbReference>
<evidence type="ECO:0000313" key="2">
    <source>
        <dbReference type="Proteomes" id="UP000265520"/>
    </source>
</evidence>
<dbReference type="Proteomes" id="UP000265520">
    <property type="component" value="Unassembled WGS sequence"/>
</dbReference>
<sequence>MAEEEILKIQAQESVTLTLVKEITEYFHGNLAKEEAHPFRIFLVVRDFLAVLDR</sequence>
<organism evidence="1 2">
    <name type="scientific">Trifolium medium</name>
    <dbReference type="NCBI Taxonomy" id="97028"/>
    <lineage>
        <taxon>Eukaryota</taxon>
        <taxon>Viridiplantae</taxon>
        <taxon>Streptophyta</taxon>
        <taxon>Embryophyta</taxon>
        <taxon>Tracheophyta</taxon>
        <taxon>Spermatophyta</taxon>
        <taxon>Magnoliopsida</taxon>
        <taxon>eudicotyledons</taxon>
        <taxon>Gunneridae</taxon>
        <taxon>Pentapetalae</taxon>
        <taxon>rosids</taxon>
        <taxon>fabids</taxon>
        <taxon>Fabales</taxon>
        <taxon>Fabaceae</taxon>
        <taxon>Papilionoideae</taxon>
        <taxon>50 kb inversion clade</taxon>
        <taxon>NPAAA clade</taxon>
        <taxon>Hologalegina</taxon>
        <taxon>IRL clade</taxon>
        <taxon>Trifolieae</taxon>
        <taxon>Trifolium</taxon>
    </lineage>
</organism>
<dbReference type="GO" id="GO:0051015">
    <property type="term" value="F:actin filament binding"/>
    <property type="evidence" value="ECO:0007669"/>
    <property type="project" value="InterPro"/>
</dbReference>
<dbReference type="InterPro" id="IPR042201">
    <property type="entry name" value="FH2_Formin_sf"/>
</dbReference>
<dbReference type="PANTHER" id="PTHR23213:SF276">
    <property type="entry name" value="FORMIN-LIKE PROTEIN 1"/>
    <property type="match status" value="1"/>
</dbReference>
<keyword evidence="2" id="KW-1185">Reference proteome</keyword>
<dbReference type="InterPro" id="IPR027643">
    <property type="entry name" value="Formin-like_plant"/>
</dbReference>
<protein>
    <submittedName>
        <fullName evidence="1">Formin-like protein 1-like</fullName>
    </submittedName>
</protein>
<dbReference type="GO" id="GO:0045010">
    <property type="term" value="P:actin nucleation"/>
    <property type="evidence" value="ECO:0007669"/>
    <property type="project" value="InterPro"/>
</dbReference>
<comment type="caution">
    <text evidence="1">The sequence shown here is derived from an EMBL/GenBank/DDBJ whole genome shotgun (WGS) entry which is preliminary data.</text>
</comment>
<dbReference type="Gene3D" id="1.20.58.2220">
    <property type="entry name" value="Formin, FH2 domain"/>
    <property type="match status" value="1"/>
</dbReference>
<feature type="non-terminal residue" evidence="1">
    <location>
        <position position="54"/>
    </location>
</feature>
<name>A0A392W4S6_9FABA</name>
<dbReference type="PANTHER" id="PTHR23213">
    <property type="entry name" value="FORMIN-RELATED"/>
    <property type="match status" value="1"/>
</dbReference>
<dbReference type="AlphaFoldDB" id="A0A392W4S6"/>
<dbReference type="EMBL" id="LXQA011342346">
    <property type="protein sequence ID" value="MCI93915.1"/>
    <property type="molecule type" value="Genomic_DNA"/>
</dbReference>